<feature type="domain" description="Bacterial bifunctional deaminase-reductase C-terminal" evidence="1">
    <location>
        <begin position="7"/>
        <end position="80"/>
    </location>
</feature>
<sequence length="83" mass="9057">MATDNELATHLEELKRQPDTDIHLSGGSSFARSVLALGLVDEFYLFVSPVVSPGASWFSEISDQRDLELVGTESYGNGVVEVR</sequence>
<dbReference type="Proteomes" id="UP001185737">
    <property type="component" value="Unassembled WGS sequence"/>
</dbReference>
<proteinExistence type="predicted"/>
<evidence type="ECO:0000259" key="1">
    <source>
        <dbReference type="Pfam" id="PF01872"/>
    </source>
</evidence>
<protein>
    <submittedName>
        <fullName evidence="2">Dihydrofolate reductase family protein</fullName>
    </submittedName>
</protein>
<dbReference type="Pfam" id="PF01872">
    <property type="entry name" value="RibD_C"/>
    <property type="match status" value="1"/>
</dbReference>
<dbReference type="EMBL" id="JAWLKA010000001">
    <property type="protein sequence ID" value="MDV6279386.1"/>
    <property type="molecule type" value="Genomic_DNA"/>
</dbReference>
<reference evidence="2 3" key="1">
    <citation type="submission" date="2023-10" db="EMBL/GenBank/DDBJ databases">
        <title>Development of a sustainable strategy for remediation of hydrocarbon-contaminated territories based on the waste exchange concept.</title>
        <authorList>
            <person name="Krivoruchko A."/>
        </authorList>
    </citation>
    <scope>NUCLEOTIDE SEQUENCE [LARGE SCALE GENOMIC DNA]</scope>
    <source>
        <strain evidence="2 3">IEGM 60</strain>
    </source>
</reference>
<dbReference type="InterPro" id="IPR024072">
    <property type="entry name" value="DHFR-like_dom_sf"/>
</dbReference>
<keyword evidence="3" id="KW-1185">Reference proteome</keyword>
<gene>
    <name evidence="2" type="ORF">R3Q59_02590</name>
</gene>
<dbReference type="RefSeq" id="WP_283331863.1">
    <property type="nucleotide sequence ID" value="NZ_JAWLKA010000001.1"/>
</dbReference>
<organism evidence="2 3">
    <name type="scientific">Rhodococcus jostii</name>
    <dbReference type="NCBI Taxonomy" id="132919"/>
    <lineage>
        <taxon>Bacteria</taxon>
        <taxon>Bacillati</taxon>
        <taxon>Actinomycetota</taxon>
        <taxon>Actinomycetes</taxon>
        <taxon>Mycobacteriales</taxon>
        <taxon>Nocardiaceae</taxon>
        <taxon>Rhodococcus</taxon>
    </lineage>
</organism>
<comment type="caution">
    <text evidence="2">The sequence shown here is derived from an EMBL/GenBank/DDBJ whole genome shotgun (WGS) entry which is preliminary data.</text>
</comment>
<evidence type="ECO:0000313" key="2">
    <source>
        <dbReference type="EMBL" id="MDV6279386.1"/>
    </source>
</evidence>
<dbReference type="Gene3D" id="3.40.430.10">
    <property type="entry name" value="Dihydrofolate Reductase, subunit A"/>
    <property type="match status" value="1"/>
</dbReference>
<accession>A0ABU4C767</accession>
<evidence type="ECO:0000313" key="3">
    <source>
        <dbReference type="Proteomes" id="UP001185737"/>
    </source>
</evidence>
<name>A0ABU4C767_RHOJO</name>
<dbReference type="InterPro" id="IPR002734">
    <property type="entry name" value="RibDG_C"/>
</dbReference>
<dbReference type="SUPFAM" id="SSF53597">
    <property type="entry name" value="Dihydrofolate reductase-like"/>
    <property type="match status" value="1"/>
</dbReference>